<dbReference type="EnsemblMetazoa" id="HelroT93071">
    <property type="protein sequence ID" value="HelroP93071"/>
    <property type="gene ID" value="HelroG93071"/>
</dbReference>
<dbReference type="SUPFAM" id="SSF52743">
    <property type="entry name" value="Subtilisin-like"/>
    <property type="match status" value="1"/>
</dbReference>
<feature type="domain" description="Peptidase S8/S53" evidence="6">
    <location>
        <begin position="3"/>
        <end position="145"/>
    </location>
</feature>
<dbReference type="EMBL" id="AMQM01011948">
    <property type="status" value="NOT_ANNOTATED_CDS"/>
    <property type="molecule type" value="Genomic_DNA"/>
</dbReference>
<keyword evidence="3" id="KW-0720">Serine protease</keyword>
<dbReference type="GO" id="GO:0006508">
    <property type="term" value="P:proteolysis"/>
    <property type="evidence" value="ECO:0007669"/>
    <property type="project" value="UniProtKB-KW"/>
</dbReference>
<dbReference type="Gene3D" id="3.40.50.200">
    <property type="entry name" value="Peptidase S8/S53 domain"/>
    <property type="match status" value="1"/>
</dbReference>
<keyword evidence="9" id="KW-1185">Reference proteome</keyword>
<dbReference type="OrthoDB" id="300641at2759"/>
<evidence type="ECO:0000256" key="5">
    <source>
        <dbReference type="PROSITE-ProRule" id="PRU01240"/>
    </source>
</evidence>
<dbReference type="Pfam" id="PF00082">
    <property type="entry name" value="Peptidase_S8"/>
    <property type="match status" value="1"/>
</dbReference>
<reference evidence="7 9" key="2">
    <citation type="journal article" date="2013" name="Nature">
        <title>Insights into bilaterian evolution from three spiralian genomes.</title>
        <authorList>
            <person name="Simakov O."/>
            <person name="Marletaz F."/>
            <person name="Cho S.J."/>
            <person name="Edsinger-Gonzales E."/>
            <person name="Havlak P."/>
            <person name="Hellsten U."/>
            <person name="Kuo D.H."/>
            <person name="Larsson T."/>
            <person name="Lv J."/>
            <person name="Arendt D."/>
            <person name="Savage R."/>
            <person name="Osoegawa K."/>
            <person name="de Jong P."/>
            <person name="Grimwood J."/>
            <person name="Chapman J.A."/>
            <person name="Shapiro H."/>
            <person name="Aerts A."/>
            <person name="Otillar R.P."/>
            <person name="Terry A.Y."/>
            <person name="Boore J.L."/>
            <person name="Grigoriev I.V."/>
            <person name="Lindberg D.R."/>
            <person name="Seaver E.C."/>
            <person name="Weisblat D.A."/>
            <person name="Putnam N.H."/>
            <person name="Rokhsar D.S."/>
        </authorList>
    </citation>
    <scope>NUCLEOTIDE SEQUENCE</scope>
</reference>
<dbReference type="InterPro" id="IPR023828">
    <property type="entry name" value="Peptidase_S8_Ser-AS"/>
</dbReference>
<dbReference type="PANTHER" id="PTHR42884:SF23">
    <property type="entry name" value="FURIN-LIKE PROTEASE 2"/>
    <property type="match status" value="1"/>
</dbReference>
<evidence type="ECO:0000256" key="4">
    <source>
        <dbReference type="ARBA" id="ARBA00023157"/>
    </source>
</evidence>
<dbReference type="InParanoid" id="T1G8S6"/>
<dbReference type="PROSITE" id="PS51892">
    <property type="entry name" value="SUBTILASE"/>
    <property type="match status" value="1"/>
</dbReference>
<dbReference type="eggNOG" id="KOG3525">
    <property type="taxonomic scope" value="Eukaryota"/>
</dbReference>
<evidence type="ECO:0000313" key="9">
    <source>
        <dbReference type="Proteomes" id="UP000015101"/>
    </source>
</evidence>
<organism evidence="8 9">
    <name type="scientific">Helobdella robusta</name>
    <name type="common">Californian leech</name>
    <dbReference type="NCBI Taxonomy" id="6412"/>
    <lineage>
        <taxon>Eukaryota</taxon>
        <taxon>Metazoa</taxon>
        <taxon>Spiralia</taxon>
        <taxon>Lophotrochozoa</taxon>
        <taxon>Annelida</taxon>
        <taxon>Clitellata</taxon>
        <taxon>Hirudinea</taxon>
        <taxon>Rhynchobdellida</taxon>
        <taxon>Glossiphoniidae</taxon>
        <taxon>Helobdella</taxon>
    </lineage>
</organism>
<keyword evidence="2" id="KW-0378">Hydrolase</keyword>
<dbReference type="HOGENOM" id="CLU_1464788_0_0_1"/>
<dbReference type="STRING" id="6412.T1G8S6"/>
<evidence type="ECO:0000259" key="6">
    <source>
        <dbReference type="Pfam" id="PF00082"/>
    </source>
</evidence>
<evidence type="ECO:0000313" key="8">
    <source>
        <dbReference type="EnsemblMetazoa" id="HelroP93071"/>
    </source>
</evidence>
<dbReference type="Proteomes" id="UP000015101">
    <property type="component" value="Unassembled WGS sequence"/>
</dbReference>
<name>T1G8S6_HELRO</name>
<dbReference type="KEGG" id="hro:HELRODRAFT_93071"/>
<comment type="similarity">
    <text evidence="5">Belongs to the peptidase S8 family.</text>
</comment>
<keyword evidence="1" id="KW-0645">Protease</keyword>
<evidence type="ECO:0000256" key="3">
    <source>
        <dbReference type="ARBA" id="ARBA00022825"/>
    </source>
</evidence>
<dbReference type="GeneID" id="20217473"/>
<protein>
    <recommendedName>
        <fullName evidence="6">Peptidase S8/S53 domain-containing protein</fullName>
    </recommendedName>
</protein>
<dbReference type="AlphaFoldDB" id="T1G8S6"/>
<dbReference type="EMBL" id="KB097039">
    <property type="protein sequence ID" value="ESN99895.1"/>
    <property type="molecule type" value="Genomic_DNA"/>
</dbReference>
<dbReference type="PANTHER" id="PTHR42884">
    <property type="entry name" value="PROPROTEIN CONVERTASE SUBTILISIN/KEXIN-RELATED"/>
    <property type="match status" value="1"/>
</dbReference>
<sequence>GRKGLGSIFVWASGNGGMFQDDCSCDGYVSSIHTLAIGSVTDEGMSTYYGEVCPSVMGVVFAGGSHSVGVTTDLHGGCTLKFQGTSSAAPLAAGCIALVLEANANLTWRDVQHLVVETSVIPSEKEDGWKVNAAGYHVNHRFGFGVLDCGRMVEAAENWIGIQEQLKCVVKSQGPTRYDAINQSL</sequence>
<gene>
    <name evidence="8" type="primary">20217473</name>
    <name evidence="7" type="ORF">HELRODRAFT_93071</name>
</gene>
<reference evidence="9" key="1">
    <citation type="submission" date="2012-12" db="EMBL/GenBank/DDBJ databases">
        <authorList>
            <person name="Hellsten U."/>
            <person name="Grimwood J."/>
            <person name="Chapman J.A."/>
            <person name="Shapiro H."/>
            <person name="Aerts A."/>
            <person name="Otillar R.P."/>
            <person name="Terry A.Y."/>
            <person name="Boore J.L."/>
            <person name="Simakov O."/>
            <person name="Marletaz F."/>
            <person name="Cho S.-J."/>
            <person name="Edsinger-Gonzales E."/>
            <person name="Havlak P."/>
            <person name="Kuo D.-H."/>
            <person name="Larsson T."/>
            <person name="Lv J."/>
            <person name="Arendt D."/>
            <person name="Savage R."/>
            <person name="Osoegawa K."/>
            <person name="de Jong P."/>
            <person name="Lindberg D.R."/>
            <person name="Seaver E.C."/>
            <person name="Weisblat D.A."/>
            <person name="Putnam N.H."/>
            <person name="Grigoriev I.V."/>
            <person name="Rokhsar D.S."/>
        </authorList>
    </citation>
    <scope>NUCLEOTIDE SEQUENCE</scope>
</reference>
<dbReference type="CTD" id="20217473"/>
<reference evidence="8" key="3">
    <citation type="submission" date="2015-06" db="UniProtKB">
        <authorList>
            <consortium name="EnsemblMetazoa"/>
        </authorList>
    </citation>
    <scope>IDENTIFICATION</scope>
</reference>
<accession>T1G8S6</accession>
<evidence type="ECO:0000256" key="2">
    <source>
        <dbReference type="ARBA" id="ARBA00022801"/>
    </source>
</evidence>
<dbReference type="InterPro" id="IPR000209">
    <property type="entry name" value="Peptidase_S8/S53_dom"/>
</dbReference>
<dbReference type="InterPro" id="IPR036852">
    <property type="entry name" value="Peptidase_S8/S53_dom_sf"/>
</dbReference>
<evidence type="ECO:0000256" key="1">
    <source>
        <dbReference type="ARBA" id="ARBA00022670"/>
    </source>
</evidence>
<proteinExistence type="inferred from homology"/>
<dbReference type="OMA" id="RICTIVV"/>
<dbReference type="PROSITE" id="PS00138">
    <property type="entry name" value="SUBTILASE_SER"/>
    <property type="match status" value="1"/>
</dbReference>
<dbReference type="RefSeq" id="XP_009022006.1">
    <property type="nucleotide sequence ID" value="XM_009023758.1"/>
</dbReference>
<keyword evidence="4" id="KW-1015">Disulfide bond</keyword>
<evidence type="ECO:0000313" key="7">
    <source>
        <dbReference type="EMBL" id="ESN99895.1"/>
    </source>
</evidence>
<comment type="caution">
    <text evidence="5">Lacks conserved residue(s) required for the propagation of feature annotation.</text>
</comment>
<dbReference type="GO" id="GO:0004252">
    <property type="term" value="F:serine-type endopeptidase activity"/>
    <property type="evidence" value="ECO:0007669"/>
    <property type="project" value="InterPro"/>
</dbReference>